<dbReference type="RefSeq" id="XP_018191903.1">
    <property type="nucleotide sequence ID" value="XM_018331540.1"/>
</dbReference>
<feature type="region of interest" description="Disordered" evidence="5">
    <location>
        <begin position="124"/>
        <end position="183"/>
    </location>
</feature>
<dbReference type="InterPro" id="IPR007219">
    <property type="entry name" value="XnlR_reg_dom"/>
</dbReference>
<dbReference type="InterPro" id="IPR001138">
    <property type="entry name" value="Zn2Cys6_DnaBD"/>
</dbReference>
<feature type="domain" description="Zn(2)-C6 fungal-type" evidence="6">
    <location>
        <begin position="51"/>
        <end position="80"/>
    </location>
</feature>
<dbReference type="GeneID" id="28896677"/>
<dbReference type="Pfam" id="PF04082">
    <property type="entry name" value="Fungal_trans"/>
    <property type="match status" value="1"/>
</dbReference>
<protein>
    <recommendedName>
        <fullName evidence="6">Zn(2)-C6 fungal-type domain-containing protein</fullName>
    </recommendedName>
</protein>
<evidence type="ECO:0000256" key="4">
    <source>
        <dbReference type="ARBA" id="ARBA00023242"/>
    </source>
</evidence>
<dbReference type="SUPFAM" id="SSF57701">
    <property type="entry name" value="Zn2/Cys6 DNA-binding domain"/>
    <property type="match status" value="1"/>
</dbReference>
<keyword evidence="8" id="KW-1185">Reference proteome</keyword>
<dbReference type="PANTHER" id="PTHR47424:SF5">
    <property type="entry name" value="ZN(II)2CYS6 TRANSCRIPTION FACTOR (EUROFUNG)"/>
    <property type="match status" value="1"/>
</dbReference>
<evidence type="ECO:0000259" key="6">
    <source>
        <dbReference type="PROSITE" id="PS50048"/>
    </source>
</evidence>
<dbReference type="CDD" id="cd12148">
    <property type="entry name" value="fungal_TF_MHR"/>
    <property type="match status" value="1"/>
</dbReference>
<keyword evidence="1" id="KW-0479">Metal-binding</keyword>
<gene>
    <name evidence="7" type="ORF">L228DRAFT_242807</name>
</gene>
<dbReference type="OrthoDB" id="3971593at2759"/>
<dbReference type="InParanoid" id="A0A165JKF7"/>
<dbReference type="OMA" id="DEIGIMY"/>
<dbReference type="GO" id="GO:0008270">
    <property type="term" value="F:zinc ion binding"/>
    <property type="evidence" value="ECO:0007669"/>
    <property type="project" value="InterPro"/>
</dbReference>
<dbReference type="GO" id="GO:0005634">
    <property type="term" value="C:nucleus"/>
    <property type="evidence" value="ECO:0007669"/>
    <property type="project" value="TreeGrafter"/>
</dbReference>
<dbReference type="EMBL" id="KV407454">
    <property type="protein sequence ID" value="KZF26348.1"/>
    <property type="molecule type" value="Genomic_DNA"/>
</dbReference>
<evidence type="ECO:0000313" key="7">
    <source>
        <dbReference type="EMBL" id="KZF26348.1"/>
    </source>
</evidence>
<dbReference type="GO" id="GO:0000978">
    <property type="term" value="F:RNA polymerase II cis-regulatory region sequence-specific DNA binding"/>
    <property type="evidence" value="ECO:0007669"/>
    <property type="project" value="TreeGrafter"/>
</dbReference>
<feature type="region of interest" description="Disordered" evidence="5">
    <location>
        <begin position="1"/>
        <end position="43"/>
    </location>
</feature>
<dbReference type="Proteomes" id="UP000076632">
    <property type="component" value="Unassembled WGS sequence"/>
</dbReference>
<dbReference type="GO" id="GO:0000435">
    <property type="term" value="P:positive regulation of transcription from RNA polymerase II promoter by galactose"/>
    <property type="evidence" value="ECO:0007669"/>
    <property type="project" value="TreeGrafter"/>
</dbReference>
<dbReference type="Gene3D" id="4.10.240.10">
    <property type="entry name" value="Zn(2)-C6 fungal-type DNA-binding domain"/>
    <property type="match status" value="1"/>
</dbReference>
<keyword evidence="3" id="KW-0804">Transcription</keyword>
<organism evidence="7 8">
    <name type="scientific">Xylona heveae (strain CBS 132557 / TC161)</name>
    <dbReference type="NCBI Taxonomy" id="1328760"/>
    <lineage>
        <taxon>Eukaryota</taxon>
        <taxon>Fungi</taxon>
        <taxon>Dikarya</taxon>
        <taxon>Ascomycota</taxon>
        <taxon>Pezizomycotina</taxon>
        <taxon>Xylonomycetes</taxon>
        <taxon>Xylonales</taxon>
        <taxon>Xylonaceae</taxon>
        <taxon>Xylona</taxon>
    </lineage>
</organism>
<feature type="region of interest" description="Disordered" evidence="5">
    <location>
        <begin position="197"/>
        <end position="228"/>
    </location>
</feature>
<dbReference type="Pfam" id="PF00172">
    <property type="entry name" value="Zn_clus"/>
    <property type="match status" value="1"/>
</dbReference>
<feature type="region of interest" description="Disordered" evidence="5">
    <location>
        <begin position="736"/>
        <end position="760"/>
    </location>
</feature>
<evidence type="ECO:0000256" key="3">
    <source>
        <dbReference type="ARBA" id="ARBA00023163"/>
    </source>
</evidence>
<dbReference type="PANTHER" id="PTHR47424">
    <property type="entry name" value="REGULATORY PROTEIN GAL4"/>
    <property type="match status" value="1"/>
</dbReference>
<dbReference type="SMART" id="SM00906">
    <property type="entry name" value="Fungal_trans"/>
    <property type="match status" value="1"/>
</dbReference>
<feature type="compositionally biased region" description="Low complexity" evidence="5">
    <location>
        <begin position="136"/>
        <end position="150"/>
    </location>
</feature>
<accession>A0A165JKF7</accession>
<keyword evidence="2" id="KW-0805">Transcription regulation</keyword>
<dbReference type="STRING" id="1328760.A0A165JKF7"/>
<dbReference type="GO" id="GO:0000981">
    <property type="term" value="F:DNA-binding transcription factor activity, RNA polymerase II-specific"/>
    <property type="evidence" value="ECO:0007669"/>
    <property type="project" value="InterPro"/>
</dbReference>
<proteinExistence type="predicted"/>
<dbReference type="GO" id="GO:0006351">
    <property type="term" value="P:DNA-templated transcription"/>
    <property type="evidence" value="ECO:0007669"/>
    <property type="project" value="InterPro"/>
</dbReference>
<evidence type="ECO:0000256" key="5">
    <source>
        <dbReference type="SAM" id="MobiDB-lite"/>
    </source>
</evidence>
<dbReference type="AlphaFoldDB" id="A0A165JKF7"/>
<dbReference type="CDD" id="cd00067">
    <property type="entry name" value="GAL4"/>
    <property type="match status" value="1"/>
</dbReference>
<evidence type="ECO:0000313" key="8">
    <source>
        <dbReference type="Proteomes" id="UP000076632"/>
    </source>
</evidence>
<name>A0A165JKF7_XYLHT</name>
<dbReference type="PROSITE" id="PS00463">
    <property type="entry name" value="ZN2_CY6_FUNGAL_1"/>
    <property type="match status" value="1"/>
</dbReference>
<reference evidence="7 8" key="1">
    <citation type="journal article" date="2016" name="Fungal Biol.">
        <title>The genome of Xylona heveae provides a window into fungal endophytism.</title>
        <authorList>
            <person name="Gazis R."/>
            <person name="Kuo A."/>
            <person name="Riley R."/>
            <person name="LaButti K."/>
            <person name="Lipzen A."/>
            <person name="Lin J."/>
            <person name="Amirebrahimi M."/>
            <person name="Hesse C.N."/>
            <person name="Spatafora J.W."/>
            <person name="Henrissat B."/>
            <person name="Hainaut M."/>
            <person name="Grigoriev I.V."/>
            <person name="Hibbett D.S."/>
        </authorList>
    </citation>
    <scope>NUCLEOTIDE SEQUENCE [LARGE SCALE GENOMIC DNA]</scope>
    <source>
        <strain evidence="7 8">TC161</strain>
    </source>
</reference>
<keyword evidence="4" id="KW-0539">Nucleus</keyword>
<dbReference type="SMART" id="SM00066">
    <property type="entry name" value="GAL4"/>
    <property type="match status" value="1"/>
</dbReference>
<sequence>MDGLPPPHPTSTAGSDSGDHSASNNNPNKRKPDGANQPTQRAKRNRYISIACNECKRRKIKCNGQTPCQRCGNLGLECLYAPNCCGSSFKESDEFKRMDAQIRTLQDQVDNLFASMSALRSSQDINTPTIESGSYPRRLQSRSVSVSQPSIPNPSSPLNQIHQATQDRRISRTPRFQGPTSSAFGFDVARSSLQTMGITSPEDIGPDGALPRNALPAPSPPHSPIKIHSTKDPIWGLSRQDVMRLCQVYEEEVGVMYPVLSIDFLMRHANLLYTFIEAAARSGFAQPSLPGADQLQDKYTNVLKMVLATALMIEGDGQSEVGERLYETVRPHAENFLWAPVEVRDIVLLVVISFYHFHRDEETLAWRTNGLVVRLCLELGLHRRECLDKLFAGSENEQERRARAIGIFWSIYVLDRRWSLSTGLPFALQDSDIDPSLPEPDASSHYLLAMIAYSRIGSRVWKSVAGLDGSVSEIRRDEMGFLDYQTLQWHNSIPENLRFYHFESPQGTNLENRGLARLRVILYLRANQMRILIYRPVLHSATSIVENRGCAQTVVDVAKDTIRVLSRLNQETDIYRTQQVCFNYFLVSALAVLFLAVSHAPAQFSSLARDEFYMALDLVKGFSTKSYISKRLWKTIEGLKVVAPKLGLGVQHFGQSESDAHSSAAMAMAGLAGHPVGPVASYPDTAATMNSAVAGTTPVDGYQMSNELTHLFEAAGVLNGGTEGINGYNGAQSVPIPRDGSTHPNLEGQQEAPKVIRHLF</sequence>
<evidence type="ECO:0000256" key="1">
    <source>
        <dbReference type="ARBA" id="ARBA00022723"/>
    </source>
</evidence>
<dbReference type="InterPro" id="IPR036864">
    <property type="entry name" value="Zn2-C6_fun-type_DNA-bd_sf"/>
</dbReference>
<dbReference type="PROSITE" id="PS50048">
    <property type="entry name" value="ZN2_CY6_FUNGAL_2"/>
    <property type="match status" value="1"/>
</dbReference>
<feature type="compositionally biased region" description="Polar residues" evidence="5">
    <location>
        <begin position="10"/>
        <end position="27"/>
    </location>
</feature>
<evidence type="ECO:0000256" key="2">
    <source>
        <dbReference type="ARBA" id="ARBA00023015"/>
    </source>
</evidence>
<dbReference type="InterPro" id="IPR051127">
    <property type="entry name" value="Fungal_SecMet_Regulators"/>
</dbReference>